<evidence type="ECO:0000256" key="2">
    <source>
        <dbReference type="ARBA" id="ARBA00022723"/>
    </source>
</evidence>
<keyword evidence="6" id="KW-0539">Nucleus</keyword>
<reference evidence="10 11" key="1">
    <citation type="journal article" date="2018" name="Front. Microbiol.">
        <title>Genome-Wide Analysis of Corynespora cassiicola Leaf Fall Disease Putative Effectors.</title>
        <authorList>
            <person name="Lopez D."/>
            <person name="Ribeiro S."/>
            <person name="Label P."/>
            <person name="Fumanal B."/>
            <person name="Venisse J.S."/>
            <person name="Kohler A."/>
            <person name="de Oliveira R.R."/>
            <person name="Labutti K."/>
            <person name="Lipzen A."/>
            <person name="Lail K."/>
            <person name="Bauer D."/>
            <person name="Ohm R.A."/>
            <person name="Barry K.W."/>
            <person name="Spatafora J."/>
            <person name="Grigoriev I.V."/>
            <person name="Martin F.M."/>
            <person name="Pujade-Renaud V."/>
        </authorList>
    </citation>
    <scope>NUCLEOTIDE SEQUENCE [LARGE SCALE GENOMIC DNA]</scope>
    <source>
        <strain evidence="10 11">Philippines</strain>
    </source>
</reference>
<dbReference type="Gene3D" id="3.30.160.60">
    <property type="entry name" value="Classic Zinc Finger"/>
    <property type="match status" value="2"/>
</dbReference>
<dbReference type="Proteomes" id="UP000240883">
    <property type="component" value="Unassembled WGS sequence"/>
</dbReference>
<dbReference type="AlphaFoldDB" id="A0A2T2NAT4"/>
<feature type="domain" description="C2H2-type" evidence="9">
    <location>
        <begin position="31"/>
        <end position="58"/>
    </location>
</feature>
<keyword evidence="2" id="KW-0479">Metal-binding</keyword>
<dbReference type="EMBL" id="KZ678141">
    <property type="protein sequence ID" value="PSN62537.1"/>
    <property type="molecule type" value="Genomic_DNA"/>
</dbReference>
<protein>
    <recommendedName>
        <fullName evidence="9">C2H2-type domain-containing protein</fullName>
    </recommendedName>
</protein>
<keyword evidence="11" id="KW-1185">Reference proteome</keyword>
<dbReference type="PANTHER" id="PTHR40626">
    <property type="entry name" value="MIP31509P"/>
    <property type="match status" value="1"/>
</dbReference>
<keyword evidence="4 7" id="KW-0863">Zinc-finger</keyword>
<dbReference type="PROSITE" id="PS00028">
    <property type="entry name" value="ZINC_FINGER_C2H2_1"/>
    <property type="match status" value="2"/>
</dbReference>
<dbReference type="InterPro" id="IPR051059">
    <property type="entry name" value="VerF-like"/>
</dbReference>
<dbReference type="InterPro" id="IPR013087">
    <property type="entry name" value="Znf_C2H2_type"/>
</dbReference>
<dbReference type="GO" id="GO:0000981">
    <property type="term" value="F:DNA-binding transcription factor activity, RNA polymerase II-specific"/>
    <property type="evidence" value="ECO:0007669"/>
    <property type="project" value="InterPro"/>
</dbReference>
<dbReference type="InterPro" id="IPR036236">
    <property type="entry name" value="Znf_C2H2_sf"/>
</dbReference>
<feature type="compositionally biased region" description="Low complexity" evidence="8">
    <location>
        <begin position="97"/>
        <end position="106"/>
    </location>
</feature>
<dbReference type="SMART" id="SM00355">
    <property type="entry name" value="ZnF_C2H2"/>
    <property type="match status" value="2"/>
</dbReference>
<evidence type="ECO:0000256" key="4">
    <source>
        <dbReference type="ARBA" id="ARBA00022771"/>
    </source>
</evidence>
<evidence type="ECO:0000313" key="10">
    <source>
        <dbReference type="EMBL" id="PSN62537.1"/>
    </source>
</evidence>
<name>A0A2T2NAT4_CORCC</name>
<evidence type="ECO:0000256" key="5">
    <source>
        <dbReference type="ARBA" id="ARBA00022833"/>
    </source>
</evidence>
<keyword evidence="3" id="KW-0677">Repeat</keyword>
<proteinExistence type="predicted"/>
<sequence>MSTEVFQVVSQASFDAVASTKPRAGRTKRIYRCKFCERVFKRSEHCARHERVHTQERPFPCAFCDRRYARKDLVKRHERSLHVEQYKKAHPEEFRRGSSAAASSISEGEENSTGSSRGTGHPLSPLTPPTQPTPGPIDANAPAMGGFADHDLSILQEIQPAESHSAIPILSPMVGDFHGQEFYAFDMQFSPMDLFMAPTPYPVTTPEPPTKRRRIEIDPQLLLEDEARATQAISPTTPMSQRPSTSTAHTRNYNFSMEYNDGQTSSDQPTALDDPLDLAFHELSADYPTILDFNKPFQISPLTNGPHTASLPHVQKDSYSNTPRFPFNNEVHRRICEDAKARIPSGELSESLFPTVNDLNQFFSGYLECFHKHFPILHLSSLDIKETPSPLIFAICSIGALYRLARQKSRNLFALAGTMSSNALRRGLPITATGTPKPAPIWIMQTRVLLSLGGMFSGKTNVVLRTIENLGLFAIDYRLRMASINQDKRQHLEWEDWISRESNKRLLCGMFIVSNLISTTYNISPGFSHTYDLDFEVLDEEARWEARSAQEWKKLSSIYRKNGHGTVRQTMAHIIFNVQSNAGDWPEAISGMTMLLMMHAMNSHIWSLTQVMNPSGTYNDVAADSELHETMFRTAFSTLSRCEEIIQNARGNIDDMTTWNDTEGPLMFNCHGLVMMAYARLFSETSIFNRLTLLSDNHQDIKSATKSYAQSPLRRSPGLTKTVRTIFDPWLSAMKIGHQFVKKTAALSWSVEHAISGWDSALLLTKWAHVIETGMMINPLDEEESFVLNGLRELVEESGTKYHGNSLAAALANTCAATFDDVWVWGITPKMSNILQQLGIAYEKNYQAVVPGGRAI</sequence>
<gene>
    <name evidence="10" type="ORF">BS50DRAFT_501736</name>
</gene>
<accession>A0A2T2NAT4</accession>
<dbReference type="SUPFAM" id="SSF57667">
    <property type="entry name" value="beta-beta-alpha zinc fingers"/>
    <property type="match status" value="1"/>
</dbReference>
<feature type="domain" description="C2H2-type" evidence="9">
    <location>
        <begin position="59"/>
        <end position="87"/>
    </location>
</feature>
<evidence type="ECO:0000313" key="11">
    <source>
        <dbReference type="Proteomes" id="UP000240883"/>
    </source>
</evidence>
<feature type="compositionally biased region" description="Pro residues" evidence="8">
    <location>
        <begin position="125"/>
        <end position="135"/>
    </location>
</feature>
<keyword evidence="5" id="KW-0862">Zinc</keyword>
<dbReference type="STRING" id="1448308.A0A2T2NAT4"/>
<dbReference type="GO" id="GO:0005634">
    <property type="term" value="C:nucleus"/>
    <property type="evidence" value="ECO:0007669"/>
    <property type="project" value="UniProtKB-SubCell"/>
</dbReference>
<evidence type="ECO:0000256" key="1">
    <source>
        <dbReference type="ARBA" id="ARBA00004123"/>
    </source>
</evidence>
<dbReference type="PANTHER" id="PTHR40626:SF10">
    <property type="entry name" value="C2H2-TYPE DOMAIN-CONTAINING PROTEIN"/>
    <property type="match status" value="1"/>
</dbReference>
<dbReference type="GO" id="GO:0006351">
    <property type="term" value="P:DNA-templated transcription"/>
    <property type="evidence" value="ECO:0007669"/>
    <property type="project" value="InterPro"/>
</dbReference>
<organism evidence="10 11">
    <name type="scientific">Corynespora cassiicola Philippines</name>
    <dbReference type="NCBI Taxonomy" id="1448308"/>
    <lineage>
        <taxon>Eukaryota</taxon>
        <taxon>Fungi</taxon>
        <taxon>Dikarya</taxon>
        <taxon>Ascomycota</taxon>
        <taxon>Pezizomycotina</taxon>
        <taxon>Dothideomycetes</taxon>
        <taxon>Pleosporomycetidae</taxon>
        <taxon>Pleosporales</taxon>
        <taxon>Corynesporascaceae</taxon>
        <taxon>Corynespora</taxon>
    </lineage>
</organism>
<evidence type="ECO:0000256" key="3">
    <source>
        <dbReference type="ARBA" id="ARBA00022737"/>
    </source>
</evidence>
<evidence type="ECO:0000256" key="8">
    <source>
        <dbReference type="SAM" id="MobiDB-lite"/>
    </source>
</evidence>
<feature type="compositionally biased region" description="Basic and acidic residues" evidence="8">
    <location>
        <begin position="84"/>
        <end position="96"/>
    </location>
</feature>
<comment type="subcellular location">
    <subcellularLocation>
        <location evidence="1">Nucleus</location>
    </subcellularLocation>
</comment>
<dbReference type="Pfam" id="PF04082">
    <property type="entry name" value="Fungal_trans"/>
    <property type="match status" value="1"/>
</dbReference>
<dbReference type="PROSITE" id="PS50157">
    <property type="entry name" value="ZINC_FINGER_C2H2_2"/>
    <property type="match status" value="2"/>
</dbReference>
<dbReference type="InterPro" id="IPR007219">
    <property type="entry name" value="XnlR_reg_dom"/>
</dbReference>
<feature type="region of interest" description="Disordered" evidence="8">
    <location>
        <begin position="84"/>
        <end position="145"/>
    </location>
</feature>
<dbReference type="CDD" id="cd12148">
    <property type="entry name" value="fungal_TF_MHR"/>
    <property type="match status" value="1"/>
</dbReference>
<dbReference type="OrthoDB" id="10018191at2759"/>
<dbReference type="GO" id="GO:0008270">
    <property type="term" value="F:zinc ion binding"/>
    <property type="evidence" value="ECO:0007669"/>
    <property type="project" value="UniProtKB-KW"/>
</dbReference>
<evidence type="ECO:0000256" key="6">
    <source>
        <dbReference type="ARBA" id="ARBA00023242"/>
    </source>
</evidence>
<dbReference type="GO" id="GO:0000978">
    <property type="term" value="F:RNA polymerase II cis-regulatory region sequence-specific DNA binding"/>
    <property type="evidence" value="ECO:0007669"/>
    <property type="project" value="InterPro"/>
</dbReference>
<evidence type="ECO:0000259" key="9">
    <source>
        <dbReference type="PROSITE" id="PS50157"/>
    </source>
</evidence>
<dbReference type="GO" id="GO:0000785">
    <property type="term" value="C:chromatin"/>
    <property type="evidence" value="ECO:0007669"/>
    <property type="project" value="TreeGrafter"/>
</dbReference>
<evidence type="ECO:0000256" key="7">
    <source>
        <dbReference type="PROSITE-ProRule" id="PRU00042"/>
    </source>
</evidence>